<protein>
    <submittedName>
        <fullName evidence="2">Uncharacterized protein</fullName>
    </submittedName>
</protein>
<evidence type="ECO:0000256" key="1">
    <source>
        <dbReference type="SAM" id="MobiDB-lite"/>
    </source>
</evidence>
<feature type="region of interest" description="Disordered" evidence="1">
    <location>
        <begin position="1"/>
        <end position="32"/>
    </location>
</feature>
<reference evidence="2" key="1">
    <citation type="journal article" date="2014" name="Int. J. Syst. Evol. Microbiol.">
        <title>Complete genome sequence of Corynebacterium casei LMG S-19264T (=DSM 44701T), isolated from a smear-ripened cheese.</title>
        <authorList>
            <consortium name="US DOE Joint Genome Institute (JGI-PGF)"/>
            <person name="Walter F."/>
            <person name="Albersmeier A."/>
            <person name="Kalinowski J."/>
            <person name="Ruckert C."/>
        </authorList>
    </citation>
    <scope>NUCLEOTIDE SEQUENCE</scope>
    <source>
        <strain evidence="2">CGMCC 1.15367</strain>
    </source>
</reference>
<name>A0A916ZZH2_9HYPH</name>
<proteinExistence type="predicted"/>
<gene>
    <name evidence="2" type="ORF">GCM10011390_44330</name>
</gene>
<keyword evidence="3" id="KW-1185">Reference proteome</keyword>
<sequence>MNDDDVSRRRNLSQKLSEKMDSGDWATSYEMAERQEKERAARIRKAIEEFQNRGKGS</sequence>
<comment type="caution">
    <text evidence="2">The sequence shown here is derived from an EMBL/GenBank/DDBJ whole genome shotgun (WGS) entry which is preliminary data.</text>
</comment>
<evidence type="ECO:0000313" key="2">
    <source>
        <dbReference type="EMBL" id="GGE20215.1"/>
    </source>
</evidence>
<dbReference type="Proteomes" id="UP000644699">
    <property type="component" value="Unassembled WGS sequence"/>
</dbReference>
<evidence type="ECO:0000313" key="3">
    <source>
        <dbReference type="Proteomes" id="UP000644699"/>
    </source>
</evidence>
<accession>A0A916ZZH2</accession>
<organism evidence="2 3">
    <name type="scientific">Aureimonas endophytica</name>
    <dbReference type="NCBI Taxonomy" id="2027858"/>
    <lineage>
        <taxon>Bacteria</taxon>
        <taxon>Pseudomonadati</taxon>
        <taxon>Pseudomonadota</taxon>
        <taxon>Alphaproteobacteria</taxon>
        <taxon>Hyphomicrobiales</taxon>
        <taxon>Aurantimonadaceae</taxon>
        <taxon>Aureimonas</taxon>
    </lineage>
</organism>
<dbReference type="AlphaFoldDB" id="A0A916ZZH2"/>
<reference evidence="2" key="2">
    <citation type="submission" date="2020-09" db="EMBL/GenBank/DDBJ databases">
        <authorList>
            <person name="Sun Q."/>
            <person name="Zhou Y."/>
        </authorList>
    </citation>
    <scope>NUCLEOTIDE SEQUENCE</scope>
    <source>
        <strain evidence="2">CGMCC 1.15367</strain>
    </source>
</reference>
<dbReference type="EMBL" id="BMIQ01000009">
    <property type="protein sequence ID" value="GGE20215.1"/>
    <property type="molecule type" value="Genomic_DNA"/>
</dbReference>